<dbReference type="Pfam" id="PF00420">
    <property type="entry name" value="Oxidored_q2"/>
    <property type="match status" value="1"/>
</dbReference>
<keyword evidence="3" id="KW-1003">Cell membrane</keyword>
<dbReference type="Gene3D" id="1.10.287.3510">
    <property type="match status" value="1"/>
</dbReference>
<comment type="similarity">
    <text evidence="2">Belongs to the CPA3 antiporters (TC 2.A.63) subunit C family.</text>
</comment>
<dbReference type="PANTHER" id="PTHR34583">
    <property type="entry name" value="ANTIPORTER SUBUNIT MNHC2-RELATED"/>
    <property type="match status" value="1"/>
</dbReference>
<proteinExistence type="inferred from homology"/>
<feature type="transmembrane region" description="Helical" evidence="8">
    <location>
        <begin position="62"/>
        <end position="82"/>
    </location>
</feature>
<dbReference type="Proteomes" id="UP000668403">
    <property type="component" value="Unassembled WGS sequence"/>
</dbReference>
<dbReference type="InterPro" id="IPR039428">
    <property type="entry name" value="NUOK/Mnh_C1-like"/>
</dbReference>
<organism evidence="9 10">
    <name type="scientific">Leucobacter tardus</name>
    <dbReference type="NCBI Taxonomy" id="501483"/>
    <lineage>
        <taxon>Bacteria</taxon>
        <taxon>Bacillati</taxon>
        <taxon>Actinomycetota</taxon>
        <taxon>Actinomycetes</taxon>
        <taxon>Micrococcales</taxon>
        <taxon>Microbacteriaceae</taxon>
        <taxon>Leucobacter</taxon>
    </lineage>
</organism>
<reference evidence="9" key="1">
    <citation type="submission" date="2021-03" db="EMBL/GenBank/DDBJ databases">
        <title>Leucobacter chromiisoli sp. nov., isolated from chromium-containing soil of chemical plant.</title>
        <authorList>
            <person name="Xu Z."/>
        </authorList>
    </citation>
    <scope>NUCLEOTIDE SEQUENCE</scope>
    <source>
        <strain evidence="9">K 70/01</strain>
    </source>
</reference>
<feature type="transmembrane region" description="Helical" evidence="8">
    <location>
        <begin position="32"/>
        <end position="50"/>
    </location>
</feature>
<evidence type="ECO:0000256" key="2">
    <source>
        <dbReference type="ARBA" id="ARBA00010388"/>
    </source>
</evidence>
<dbReference type="InterPro" id="IPR050601">
    <property type="entry name" value="CPA3_antiporter_subunitC"/>
</dbReference>
<gene>
    <name evidence="9" type="ORF">J4H85_06710</name>
</gene>
<keyword evidence="10" id="KW-1185">Reference proteome</keyword>
<evidence type="ECO:0000256" key="3">
    <source>
        <dbReference type="ARBA" id="ARBA00022475"/>
    </source>
</evidence>
<evidence type="ECO:0000313" key="9">
    <source>
        <dbReference type="EMBL" id="MBO2989685.1"/>
    </source>
</evidence>
<name>A0A939TUF5_9MICO</name>
<dbReference type="PANTHER" id="PTHR34583:SF2">
    <property type="entry name" value="ANTIPORTER SUBUNIT MNHC2-RELATED"/>
    <property type="match status" value="1"/>
</dbReference>
<comment type="subcellular location">
    <subcellularLocation>
        <location evidence="1">Cell membrane</location>
        <topology evidence="1">Multi-pass membrane protein</topology>
    </subcellularLocation>
</comment>
<evidence type="ECO:0000256" key="8">
    <source>
        <dbReference type="SAM" id="Phobius"/>
    </source>
</evidence>
<dbReference type="GO" id="GO:0005886">
    <property type="term" value="C:plasma membrane"/>
    <property type="evidence" value="ECO:0007669"/>
    <property type="project" value="UniProtKB-SubCell"/>
</dbReference>
<evidence type="ECO:0000256" key="7">
    <source>
        <dbReference type="SAM" id="MobiDB-lite"/>
    </source>
</evidence>
<accession>A0A939TUF5</accession>
<feature type="region of interest" description="Disordered" evidence="7">
    <location>
        <begin position="88"/>
        <end position="111"/>
    </location>
</feature>
<sequence>MTLAALALVAGPLVFATGLVAHLLVRDLIRRIIALNVASGGVMMMFLAIAARTSDPDPVPQALVLTGIVIMAATSGVALAFARRVDAESDELDAPDAAELSDERDVPGGAP</sequence>
<dbReference type="EMBL" id="JAGFBF010000004">
    <property type="protein sequence ID" value="MBO2989685.1"/>
    <property type="molecule type" value="Genomic_DNA"/>
</dbReference>
<evidence type="ECO:0000313" key="10">
    <source>
        <dbReference type="Proteomes" id="UP000668403"/>
    </source>
</evidence>
<evidence type="ECO:0000256" key="5">
    <source>
        <dbReference type="ARBA" id="ARBA00022989"/>
    </source>
</evidence>
<comment type="caution">
    <text evidence="9">The sequence shown here is derived from an EMBL/GenBank/DDBJ whole genome shotgun (WGS) entry which is preliminary data.</text>
</comment>
<keyword evidence="4 8" id="KW-0812">Transmembrane</keyword>
<feature type="compositionally biased region" description="Acidic residues" evidence="7">
    <location>
        <begin position="88"/>
        <end position="100"/>
    </location>
</feature>
<dbReference type="RefSeq" id="WP_208238081.1">
    <property type="nucleotide sequence ID" value="NZ_BAAAQU010000001.1"/>
</dbReference>
<feature type="compositionally biased region" description="Basic and acidic residues" evidence="7">
    <location>
        <begin position="101"/>
        <end position="111"/>
    </location>
</feature>
<protein>
    <submittedName>
        <fullName evidence="9">NADH-quinone oxidoreductase subunit K</fullName>
    </submittedName>
</protein>
<evidence type="ECO:0000256" key="4">
    <source>
        <dbReference type="ARBA" id="ARBA00022692"/>
    </source>
</evidence>
<keyword evidence="6 8" id="KW-0472">Membrane</keyword>
<keyword evidence="5 8" id="KW-1133">Transmembrane helix</keyword>
<evidence type="ECO:0000256" key="1">
    <source>
        <dbReference type="ARBA" id="ARBA00004651"/>
    </source>
</evidence>
<evidence type="ECO:0000256" key="6">
    <source>
        <dbReference type="ARBA" id="ARBA00023136"/>
    </source>
</evidence>
<dbReference type="AlphaFoldDB" id="A0A939TUF5"/>